<feature type="transmembrane region" description="Helical" evidence="7">
    <location>
        <begin position="26"/>
        <end position="48"/>
    </location>
</feature>
<feature type="transmembrane region" description="Helical" evidence="7">
    <location>
        <begin position="171"/>
        <end position="191"/>
    </location>
</feature>
<protein>
    <submittedName>
        <fullName evidence="9">Dipeptide transport system permease protein DppC</fullName>
    </submittedName>
</protein>
<dbReference type="CDD" id="cd06261">
    <property type="entry name" value="TM_PBP2"/>
    <property type="match status" value="1"/>
</dbReference>
<name>A0A6J4U9F8_9ACTN</name>
<keyword evidence="2 7" id="KW-0813">Transport</keyword>
<evidence type="ECO:0000256" key="3">
    <source>
        <dbReference type="ARBA" id="ARBA00022475"/>
    </source>
</evidence>
<dbReference type="AlphaFoldDB" id="A0A6J4U9F8"/>
<comment type="similarity">
    <text evidence="7">Belongs to the binding-protein-dependent transport system permease family.</text>
</comment>
<dbReference type="SUPFAM" id="SSF161098">
    <property type="entry name" value="MetI-like"/>
    <property type="match status" value="1"/>
</dbReference>
<feature type="domain" description="ABC transmembrane type-1" evidence="8">
    <location>
        <begin position="90"/>
        <end position="279"/>
    </location>
</feature>
<accession>A0A6J4U9F8</accession>
<feature type="transmembrane region" description="Helical" evidence="7">
    <location>
        <begin position="132"/>
        <end position="165"/>
    </location>
</feature>
<dbReference type="EMBL" id="CADCWC010000316">
    <property type="protein sequence ID" value="CAA9543971.1"/>
    <property type="molecule type" value="Genomic_DNA"/>
</dbReference>
<evidence type="ECO:0000256" key="5">
    <source>
        <dbReference type="ARBA" id="ARBA00022989"/>
    </source>
</evidence>
<dbReference type="Pfam" id="PF12911">
    <property type="entry name" value="OppC_N"/>
    <property type="match status" value="1"/>
</dbReference>
<dbReference type="InterPro" id="IPR025966">
    <property type="entry name" value="OppC_N"/>
</dbReference>
<evidence type="ECO:0000256" key="1">
    <source>
        <dbReference type="ARBA" id="ARBA00004651"/>
    </source>
</evidence>
<evidence type="ECO:0000256" key="2">
    <source>
        <dbReference type="ARBA" id="ARBA00022448"/>
    </source>
</evidence>
<evidence type="ECO:0000259" key="8">
    <source>
        <dbReference type="PROSITE" id="PS50928"/>
    </source>
</evidence>
<sequence>MAAAVPAQTEQVPTAGRLRALTGDRLALLGAAIVLVVLVCALLAPVLAPSPEDAGGATDPVNALLAPSGDHLLGTDQVGRDILSRLLYGARTSLRIAVEVIGLAILIGLPLGMVAGYVGGLLDDVLMRVTDVFLAFPALLLALALAAVLTPSVGNAAIAIAVTWWPWYARLIRAQAATVASSGYVASARALGVSHARILLRHVLPNSAAPVIVQASVDFGGVILTAAALSYLGLGAQDPTPEWGLMVSQGQSLFTTQWWVVTFPGLAILLTALGFNLLGDGLRSILDPRQVTRDRHP</sequence>
<reference evidence="9" key="1">
    <citation type="submission" date="2020-02" db="EMBL/GenBank/DDBJ databases">
        <authorList>
            <person name="Meier V. D."/>
        </authorList>
    </citation>
    <scope>NUCLEOTIDE SEQUENCE</scope>
    <source>
        <strain evidence="9">AVDCRST_MAG79</strain>
    </source>
</reference>
<feature type="transmembrane region" description="Helical" evidence="7">
    <location>
        <begin position="256"/>
        <end position="279"/>
    </location>
</feature>
<organism evidence="9">
    <name type="scientific">uncultured Thermoleophilia bacterium</name>
    <dbReference type="NCBI Taxonomy" id="1497501"/>
    <lineage>
        <taxon>Bacteria</taxon>
        <taxon>Bacillati</taxon>
        <taxon>Actinomycetota</taxon>
        <taxon>Thermoleophilia</taxon>
        <taxon>environmental samples</taxon>
    </lineage>
</organism>
<keyword evidence="6 7" id="KW-0472">Membrane</keyword>
<dbReference type="GO" id="GO:0055085">
    <property type="term" value="P:transmembrane transport"/>
    <property type="evidence" value="ECO:0007669"/>
    <property type="project" value="InterPro"/>
</dbReference>
<keyword evidence="4 7" id="KW-0812">Transmembrane</keyword>
<dbReference type="GO" id="GO:0005886">
    <property type="term" value="C:plasma membrane"/>
    <property type="evidence" value="ECO:0007669"/>
    <property type="project" value="UniProtKB-SubCell"/>
</dbReference>
<feature type="transmembrane region" description="Helical" evidence="7">
    <location>
        <begin position="211"/>
        <end position="236"/>
    </location>
</feature>
<dbReference type="Pfam" id="PF00528">
    <property type="entry name" value="BPD_transp_1"/>
    <property type="match status" value="1"/>
</dbReference>
<dbReference type="InterPro" id="IPR050366">
    <property type="entry name" value="BP-dependent_transpt_permease"/>
</dbReference>
<evidence type="ECO:0000256" key="7">
    <source>
        <dbReference type="RuleBase" id="RU363032"/>
    </source>
</evidence>
<dbReference type="InterPro" id="IPR035906">
    <property type="entry name" value="MetI-like_sf"/>
</dbReference>
<gene>
    <name evidence="9" type="ORF">AVDCRST_MAG79-2119</name>
</gene>
<dbReference type="InterPro" id="IPR000515">
    <property type="entry name" value="MetI-like"/>
</dbReference>
<comment type="subcellular location">
    <subcellularLocation>
        <location evidence="1 7">Cell membrane</location>
        <topology evidence="1 7">Multi-pass membrane protein</topology>
    </subcellularLocation>
</comment>
<evidence type="ECO:0000256" key="6">
    <source>
        <dbReference type="ARBA" id="ARBA00023136"/>
    </source>
</evidence>
<evidence type="ECO:0000256" key="4">
    <source>
        <dbReference type="ARBA" id="ARBA00022692"/>
    </source>
</evidence>
<dbReference type="PROSITE" id="PS50928">
    <property type="entry name" value="ABC_TM1"/>
    <property type="match status" value="1"/>
</dbReference>
<dbReference type="PANTHER" id="PTHR43386">
    <property type="entry name" value="OLIGOPEPTIDE TRANSPORT SYSTEM PERMEASE PROTEIN APPC"/>
    <property type="match status" value="1"/>
</dbReference>
<feature type="transmembrane region" description="Helical" evidence="7">
    <location>
        <begin position="96"/>
        <end position="120"/>
    </location>
</feature>
<dbReference type="Gene3D" id="1.10.3720.10">
    <property type="entry name" value="MetI-like"/>
    <property type="match status" value="1"/>
</dbReference>
<proteinExistence type="inferred from homology"/>
<evidence type="ECO:0000313" key="9">
    <source>
        <dbReference type="EMBL" id="CAA9543971.1"/>
    </source>
</evidence>
<keyword evidence="5 7" id="KW-1133">Transmembrane helix</keyword>
<keyword evidence="3" id="KW-1003">Cell membrane</keyword>
<dbReference type="PANTHER" id="PTHR43386:SF1">
    <property type="entry name" value="D,D-DIPEPTIDE TRANSPORT SYSTEM PERMEASE PROTEIN DDPC-RELATED"/>
    <property type="match status" value="1"/>
</dbReference>